<dbReference type="PANTHER" id="PTHR12526">
    <property type="entry name" value="GLYCOSYLTRANSFERASE"/>
    <property type="match status" value="1"/>
</dbReference>
<dbReference type="AlphaFoldDB" id="W9G9I1"/>
<name>W9G9I1_9MICO</name>
<evidence type="ECO:0000313" key="5">
    <source>
        <dbReference type="Proteomes" id="UP000019489"/>
    </source>
</evidence>
<dbReference type="RefSeq" id="WP_034802003.1">
    <property type="nucleotide sequence ID" value="NZ_AWSA01000007.1"/>
</dbReference>
<dbReference type="STRING" id="1386089.N865_03085"/>
<keyword evidence="1" id="KW-0328">Glycosyltransferase</keyword>
<accession>W9G9I1</accession>
<dbReference type="EMBL" id="AWSA01000007">
    <property type="protein sequence ID" value="EWT02861.1"/>
    <property type="molecule type" value="Genomic_DNA"/>
</dbReference>
<dbReference type="Pfam" id="PF13692">
    <property type="entry name" value="Glyco_trans_1_4"/>
    <property type="match status" value="1"/>
</dbReference>
<keyword evidence="5" id="KW-1185">Reference proteome</keyword>
<dbReference type="CDD" id="cd03801">
    <property type="entry name" value="GT4_PimA-like"/>
    <property type="match status" value="1"/>
</dbReference>
<gene>
    <name evidence="4" type="ORF">N865_03085</name>
</gene>
<dbReference type="InterPro" id="IPR028098">
    <property type="entry name" value="Glyco_trans_4-like_N"/>
</dbReference>
<dbReference type="Proteomes" id="UP000019489">
    <property type="component" value="Unassembled WGS sequence"/>
</dbReference>
<evidence type="ECO:0000256" key="1">
    <source>
        <dbReference type="ARBA" id="ARBA00022676"/>
    </source>
</evidence>
<sequence length="362" mass="39947">MSNETPDLRGQGGQRRQYFQIRELVETGHDVTVATLDGPQSDESVRRLAEVVRLTSPGRRYLPDRRPDGMTRALFRRSFDRVVIAHTESWRTWRRELLRQDAPVLVDMHNVLSSWHGRQSRGREAHGWAKVEDEIMRRSAAVAVCSARELDELASGSRAQHERRAALVVLPHGVDPREWIAGPAPSAQPTIKLFGNWGWGPNRAGLEWFLREVWPRLSAIPGLRCDVAGAGTQATSVDPRLSFVGRVEDLSRFLSDAWVVGVPVREGVGAPVKYAEALVTGVPVVATGDGAPLRSDLATLVSDDPAEWTRCIAEVVARPEPARAAAAAVRRSALVDLSWHGVSRPLIDWVADPCPQPSGRFS</sequence>
<keyword evidence="2" id="KW-0808">Transferase</keyword>
<evidence type="ECO:0000259" key="3">
    <source>
        <dbReference type="Pfam" id="PF13439"/>
    </source>
</evidence>
<evidence type="ECO:0000256" key="2">
    <source>
        <dbReference type="ARBA" id="ARBA00022679"/>
    </source>
</evidence>
<dbReference type="SUPFAM" id="SSF53756">
    <property type="entry name" value="UDP-Glycosyltransferase/glycogen phosphorylase"/>
    <property type="match status" value="1"/>
</dbReference>
<dbReference type="eggNOG" id="COG0438">
    <property type="taxonomic scope" value="Bacteria"/>
</dbReference>
<dbReference type="PANTHER" id="PTHR12526:SF600">
    <property type="entry name" value="GLYCOSYL TRANSFERASE GROUP 1"/>
    <property type="match status" value="1"/>
</dbReference>
<feature type="domain" description="Glycosyltransferase subfamily 4-like N-terminal" evidence="3">
    <location>
        <begin position="12"/>
        <end position="177"/>
    </location>
</feature>
<protein>
    <recommendedName>
        <fullName evidence="3">Glycosyltransferase subfamily 4-like N-terminal domain-containing protein</fullName>
    </recommendedName>
</protein>
<proteinExistence type="predicted"/>
<dbReference type="Pfam" id="PF13439">
    <property type="entry name" value="Glyco_transf_4"/>
    <property type="match status" value="1"/>
</dbReference>
<comment type="caution">
    <text evidence="4">The sequence shown here is derived from an EMBL/GenBank/DDBJ whole genome shotgun (WGS) entry which is preliminary data.</text>
</comment>
<organism evidence="4 5">
    <name type="scientific">Intrasporangium oryzae NRRL B-24470</name>
    <dbReference type="NCBI Taxonomy" id="1386089"/>
    <lineage>
        <taxon>Bacteria</taxon>
        <taxon>Bacillati</taxon>
        <taxon>Actinomycetota</taxon>
        <taxon>Actinomycetes</taxon>
        <taxon>Micrococcales</taxon>
        <taxon>Intrasporangiaceae</taxon>
        <taxon>Intrasporangium</taxon>
    </lineage>
</organism>
<evidence type="ECO:0000313" key="4">
    <source>
        <dbReference type="EMBL" id="EWT02861.1"/>
    </source>
</evidence>
<reference evidence="4 5" key="1">
    <citation type="submission" date="2013-08" db="EMBL/GenBank/DDBJ databases">
        <title>Intrasporangium oryzae NRRL B-24470.</title>
        <authorList>
            <person name="Liu H."/>
            <person name="Wang G."/>
        </authorList>
    </citation>
    <scope>NUCLEOTIDE SEQUENCE [LARGE SCALE GENOMIC DNA]</scope>
    <source>
        <strain evidence="4 5">NRRL B-24470</strain>
    </source>
</reference>
<dbReference type="Gene3D" id="3.40.50.2000">
    <property type="entry name" value="Glycogen Phosphorylase B"/>
    <property type="match status" value="2"/>
</dbReference>
<dbReference type="GO" id="GO:0016757">
    <property type="term" value="F:glycosyltransferase activity"/>
    <property type="evidence" value="ECO:0007669"/>
    <property type="project" value="UniProtKB-KW"/>
</dbReference>